<dbReference type="Proteomes" id="UP001499863">
    <property type="component" value="Unassembled WGS sequence"/>
</dbReference>
<gene>
    <name evidence="2" type="ORF">GCM10009639_60390</name>
</gene>
<dbReference type="InterPro" id="IPR029058">
    <property type="entry name" value="AB_hydrolase_fold"/>
</dbReference>
<dbReference type="InterPro" id="IPR022742">
    <property type="entry name" value="Hydrolase_4"/>
</dbReference>
<dbReference type="Pfam" id="PF12146">
    <property type="entry name" value="Hydrolase_4"/>
    <property type="match status" value="1"/>
</dbReference>
<dbReference type="RefSeq" id="WP_344343296.1">
    <property type="nucleotide sequence ID" value="NZ_BAAAKJ010000373.1"/>
</dbReference>
<feature type="domain" description="Serine aminopeptidase S33" evidence="1">
    <location>
        <begin position="72"/>
        <end position="311"/>
    </location>
</feature>
<organism evidence="2 3">
    <name type="scientific">Kitasatospora putterlickiae</name>
    <dbReference type="NCBI Taxonomy" id="221725"/>
    <lineage>
        <taxon>Bacteria</taxon>
        <taxon>Bacillati</taxon>
        <taxon>Actinomycetota</taxon>
        <taxon>Actinomycetes</taxon>
        <taxon>Kitasatosporales</taxon>
        <taxon>Streptomycetaceae</taxon>
        <taxon>Kitasatospora</taxon>
    </lineage>
</organism>
<dbReference type="InterPro" id="IPR053145">
    <property type="entry name" value="AB_hydrolase_Est10"/>
</dbReference>
<proteinExistence type="predicted"/>
<dbReference type="PANTHER" id="PTHR43265">
    <property type="entry name" value="ESTERASE ESTD"/>
    <property type="match status" value="1"/>
</dbReference>
<dbReference type="Gene3D" id="3.40.50.1820">
    <property type="entry name" value="alpha/beta hydrolase"/>
    <property type="match status" value="1"/>
</dbReference>
<evidence type="ECO:0000259" key="1">
    <source>
        <dbReference type="Pfam" id="PF12146"/>
    </source>
</evidence>
<dbReference type="GO" id="GO:0016787">
    <property type="term" value="F:hydrolase activity"/>
    <property type="evidence" value="ECO:0007669"/>
    <property type="project" value="UniProtKB-KW"/>
</dbReference>
<reference evidence="3" key="1">
    <citation type="journal article" date="2019" name="Int. J. Syst. Evol. Microbiol.">
        <title>The Global Catalogue of Microorganisms (GCM) 10K type strain sequencing project: providing services to taxonomists for standard genome sequencing and annotation.</title>
        <authorList>
            <consortium name="The Broad Institute Genomics Platform"/>
            <consortium name="The Broad Institute Genome Sequencing Center for Infectious Disease"/>
            <person name="Wu L."/>
            <person name="Ma J."/>
        </authorList>
    </citation>
    <scope>NUCLEOTIDE SEQUENCE [LARGE SCALE GENOMIC DNA]</scope>
    <source>
        <strain evidence="3">JCM 12393</strain>
    </source>
</reference>
<accession>A0ABP4J6T1</accession>
<comment type="caution">
    <text evidence="2">The sequence shown here is derived from an EMBL/GenBank/DDBJ whole genome shotgun (WGS) entry which is preliminary data.</text>
</comment>
<keyword evidence="2" id="KW-0378">Hydrolase</keyword>
<dbReference type="EMBL" id="BAAAKJ010000373">
    <property type="protein sequence ID" value="GAA1409811.1"/>
    <property type="molecule type" value="Genomic_DNA"/>
</dbReference>
<keyword evidence="3" id="KW-1185">Reference proteome</keyword>
<dbReference type="SUPFAM" id="SSF53474">
    <property type="entry name" value="alpha/beta-Hydrolases"/>
    <property type="match status" value="1"/>
</dbReference>
<name>A0ABP4J6T1_9ACTN</name>
<protein>
    <submittedName>
        <fullName evidence="2">CocE/NonD family hydrolase</fullName>
    </submittedName>
</protein>
<evidence type="ECO:0000313" key="2">
    <source>
        <dbReference type="EMBL" id="GAA1409811.1"/>
    </source>
</evidence>
<evidence type="ECO:0000313" key="3">
    <source>
        <dbReference type="Proteomes" id="UP001499863"/>
    </source>
</evidence>
<dbReference type="PANTHER" id="PTHR43265:SF1">
    <property type="entry name" value="ESTERASE ESTD"/>
    <property type="match status" value="1"/>
</dbReference>
<sequence length="357" mass="38471">MAKSGDRTASGGRRWLRWLLGSGLALVLLAAGAGGWVVYANSYDLREERVTVTGGAQPLDGVLARPEGGRGPYGLVVFVHGDGPQDATHDTFYRPIWESLAKAGYASLSWNKPGVGGAPGDWLDQSMEDRAAETAAAIAWAKGRSDIDPDRIGLWGASQAGWVMPKVADRVPGVRFVIGAGVAVNWLQQGRYDLLTDLEDEHAPQERVDAALARRERVNEQLRSGATYQHARAVLGADIDGIGAERWSFVQRNFTSDATADLSALKVPVMLALGERDRNVDIADTEAAYRRLLVRPGQLTVHRYPGATHGIAHPWAEDGSPRGLLVAVAAPRSVYADGYLDDVRRFVAAVAPVPGWH</sequence>